<dbReference type="EMBL" id="JJML01000004">
    <property type="protein sequence ID" value="KGF73683.1"/>
    <property type="molecule type" value="Genomic_DNA"/>
</dbReference>
<evidence type="ECO:0000256" key="2">
    <source>
        <dbReference type="ARBA" id="ARBA00006458"/>
    </source>
</evidence>
<evidence type="ECO:0000256" key="4">
    <source>
        <dbReference type="ARBA" id="ARBA00022692"/>
    </source>
</evidence>
<dbReference type="SUPFAM" id="SSF81563">
    <property type="entry name" value="Photosystem I reaction center subunit X, PsaK"/>
    <property type="match status" value="1"/>
</dbReference>
<evidence type="ECO:0000256" key="7">
    <source>
        <dbReference type="ARBA" id="ARBA00023078"/>
    </source>
</evidence>
<keyword evidence="4 9" id="KW-0812">Transmembrane</keyword>
<name>A0A098TSE0_9CYAN</name>
<feature type="transmembrane region" description="Helical" evidence="9">
    <location>
        <begin position="64"/>
        <end position="87"/>
    </location>
</feature>
<dbReference type="InterPro" id="IPR037101">
    <property type="entry name" value="PSI_PsaK_bact"/>
</dbReference>
<organism evidence="10 11">
    <name type="scientific">Neosynechococcus sphagnicola sy1</name>
    <dbReference type="NCBI Taxonomy" id="1497020"/>
    <lineage>
        <taxon>Bacteria</taxon>
        <taxon>Bacillati</taxon>
        <taxon>Cyanobacteriota</taxon>
        <taxon>Cyanophyceae</taxon>
        <taxon>Neosynechococcales</taxon>
        <taxon>Neosynechococcaceae</taxon>
        <taxon>Neosynechococcus</taxon>
    </lineage>
</organism>
<dbReference type="InterPro" id="IPR000549">
    <property type="entry name" value="PSI_PsaG/PsaK"/>
</dbReference>
<evidence type="ECO:0000256" key="1">
    <source>
        <dbReference type="ARBA" id="ARBA00004141"/>
    </source>
</evidence>
<comment type="caution">
    <text evidence="10">The sequence shown here is derived from an EMBL/GenBank/DDBJ whole genome shotgun (WGS) entry which is preliminary data.</text>
</comment>
<comment type="similarity">
    <text evidence="2 9">Belongs to the PsaG/PsaK family.</text>
</comment>
<accession>A0A098TSE0</accession>
<protein>
    <recommendedName>
        <fullName evidence="9">Photosystem I reaction center subunit PsaK</fullName>
    </recommendedName>
    <alternativeName>
        <fullName evidence="9">Photosystem I subunit X</fullName>
    </alternativeName>
</protein>
<feature type="transmembrane region" description="Helical" evidence="9">
    <location>
        <begin position="20"/>
        <end position="43"/>
    </location>
</feature>
<keyword evidence="3 9" id="KW-0602">Photosynthesis</keyword>
<keyword evidence="5 9" id="KW-0603">Photosystem I</keyword>
<evidence type="ECO:0000256" key="8">
    <source>
        <dbReference type="ARBA" id="ARBA00023136"/>
    </source>
</evidence>
<dbReference type="AlphaFoldDB" id="A0A098TSE0"/>
<dbReference type="GO" id="GO:0031676">
    <property type="term" value="C:plasma membrane-derived thylakoid membrane"/>
    <property type="evidence" value="ECO:0007669"/>
    <property type="project" value="UniProtKB-SubCell"/>
</dbReference>
<dbReference type="Pfam" id="PF01241">
    <property type="entry name" value="PSI_PSAK"/>
    <property type="match status" value="1"/>
</dbReference>
<dbReference type="RefSeq" id="WP_036530916.1">
    <property type="nucleotide sequence ID" value="NZ_JJML01000004.1"/>
</dbReference>
<dbReference type="NCBIfam" id="TIGR03049">
    <property type="entry name" value="PS_I_psaK"/>
    <property type="match status" value="1"/>
</dbReference>
<sequence>MLDSTLLGVAQHTTGRLADWSVGVGVVMIGCNLFAIAVGRFAIQNAGEAGLSLPGKVPALWKRFGLPELLATVSLGHVLGAGVILGLTNAGML</sequence>
<evidence type="ECO:0000256" key="3">
    <source>
        <dbReference type="ARBA" id="ARBA00022531"/>
    </source>
</evidence>
<dbReference type="GO" id="GO:0015979">
    <property type="term" value="P:photosynthesis"/>
    <property type="evidence" value="ECO:0007669"/>
    <property type="project" value="UniProtKB-UniRule"/>
</dbReference>
<evidence type="ECO:0000313" key="11">
    <source>
        <dbReference type="Proteomes" id="UP000030170"/>
    </source>
</evidence>
<evidence type="ECO:0000313" key="10">
    <source>
        <dbReference type="EMBL" id="KGF73683.1"/>
    </source>
</evidence>
<keyword evidence="7 9" id="KW-0793">Thylakoid</keyword>
<dbReference type="InterPro" id="IPR035982">
    <property type="entry name" value="PSI_centre_PsaK_sf"/>
</dbReference>
<evidence type="ECO:0000256" key="5">
    <source>
        <dbReference type="ARBA" id="ARBA00022836"/>
    </source>
</evidence>
<comment type="subcellular location">
    <subcellularLocation>
        <location evidence="9">Cellular thylakoid membrane</location>
        <topology evidence="9">Multi-pass membrane protein</topology>
    </subcellularLocation>
    <subcellularLocation>
        <location evidence="1">Membrane</location>
        <topology evidence="1">Multi-pass membrane protein</topology>
    </subcellularLocation>
</comment>
<proteinExistence type="inferred from homology"/>
<evidence type="ECO:0000256" key="6">
    <source>
        <dbReference type="ARBA" id="ARBA00022989"/>
    </source>
</evidence>
<dbReference type="Proteomes" id="UP000030170">
    <property type="component" value="Unassembled WGS sequence"/>
</dbReference>
<dbReference type="GO" id="GO:0009522">
    <property type="term" value="C:photosystem I"/>
    <property type="evidence" value="ECO:0007669"/>
    <property type="project" value="UniProtKB-KW"/>
</dbReference>
<gene>
    <name evidence="9" type="primary">psaK</name>
    <name evidence="10" type="ORF">DO97_12685</name>
</gene>
<dbReference type="HAMAP" id="MF_00474">
    <property type="entry name" value="PSI_PsaK"/>
    <property type="match status" value="1"/>
</dbReference>
<keyword evidence="11" id="KW-1185">Reference proteome</keyword>
<evidence type="ECO:0000256" key="9">
    <source>
        <dbReference type="HAMAP-Rule" id="MF_00474"/>
    </source>
</evidence>
<keyword evidence="8 9" id="KW-0472">Membrane</keyword>
<dbReference type="Gene3D" id="1.20.860.20">
    <property type="entry name" value="Photosystem I PsaK, reaction centre"/>
    <property type="match status" value="1"/>
</dbReference>
<reference evidence="10 11" key="1">
    <citation type="journal article" date="2014" name="Mol. Ecol.">
        <title>Evolution of Synechococcus.</title>
        <authorList>
            <person name="Dvorak P."/>
            <person name="Casamatta D."/>
            <person name="Hasler P."/>
            <person name="Poulickova A."/>
            <person name="Ondrej V."/>
            <person name="Sanges R."/>
        </authorList>
    </citation>
    <scope>NUCLEOTIDE SEQUENCE [LARGE SCALE GENOMIC DNA]</scope>
    <source>
        <strain evidence="10 11">CAUP A 1101</strain>
    </source>
</reference>
<dbReference type="InterPro" id="IPR017492">
    <property type="entry name" value="PSI_PsaK"/>
</dbReference>
<dbReference type="STRING" id="1497020.DO97_12685"/>
<keyword evidence="6 9" id="KW-1133">Transmembrane helix</keyword>